<evidence type="ECO:0000313" key="3">
    <source>
        <dbReference type="EMBL" id="HIS82068.1"/>
    </source>
</evidence>
<dbReference type="AlphaFoldDB" id="A0A9D1FUA2"/>
<feature type="domain" description="Transglycosylase SLT" evidence="2">
    <location>
        <begin position="33"/>
        <end position="128"/>
    </location>
</feature>
<gene>
    <name evidence="3" type="ORF">IAD41_00445</name>
</gene>
<accession>A0A9D1FUA2</accession>
<dbReference type="PANTHER" id="PTHR37423:SF2">
    <property type="entry name" value="MEMBRANE-BOUND LYTIC MUREIN TRANSGLYCOSYLASE C"/>
    <property type="match status" value="1"/>
</dbReference>
<feature type="chain" id="PRO_5038515049" evidence="1">
    <location>
        <begin position="23"/>
        <end position="202"/>
    </location>
</feature>
<dbReference type="Gene3D" id="1.10.530.10">
    <property type="match status" value="1"/>
</dbReference>
<dbReference type="Proteomes" id="UP000824139">
    <property type="component" value="Unassembled WGS sequence"/>
</dbReference>
<dbReference type="Pfam" id="PF01464">
    <property type="entry name" value="SLT"/>
    <property type="match status" value="1"/>
</dbReference>
<feature type="signal peptide" evidence="1">
    <location>
        <begin position="1"/>
        <end position="22"/>
    </location>
</feature>
<dbReference type="CDD" id="cd16896">
    <property type="entry name" value="LT_Slt70-like"/>
    <property type="match status" value="1"/>
</dbReference>
<protein>
    <submittedName>
        <fullName evidence="3">Lytic transglycosylase domain-containing protein</fullName>
    </submittedName>
</protein>
<dbReference type="EMBL" id="DVJO01000012">
    <property type="protein sequence ID" value="HIS82068.1"/>
    <property type="molecule type" value="Genomic_DNA"/>
</dbReference>
<reference evidence="3" key="1">
    <citation type="submission" date="2020-10" db="EMBL/GenBank/DDBJ databases">
        <authorList>
            <person name="Gilroy R."/>
        </authorList>
    </citation>
    <scope>NUCLEOTIDE SEQUENCE</scope>
    <source>
        <strain evidence="3">CHK152-2994</strain>
    </source>
</reference>
<sequence>MKKLLLITAALMCMICCAPAQASDVNTVKAAIVKHALEMGVDPAIALSIARTESGFRHEAKSSHGAVGVFQLMPSTAKRMGLNPYLLNDNIRGGIMYYKMMYKMFGSMELALAAYNAGPGNVKKYKAVPPYAETRRFVNKIMTDYHNYKKNPDPIMVKATKPVTPAKPAAPAVKTETVNPVSVEVVEETPIELKIEATTLAI</sequence>
<name>A0A9D1FUA2_9BACT</name>
<evidence type="ECO:0000313" key="4">
    <source>
        <dbReference type="Proteomes" id="UP000824139"/>
    </source>
</evidence>
<evidence type="ECO:0000256" key="1">
    <source>
        <dbReference type="SAM" id="SignalP"/>
    </source>
</evidence>
<proteinExistence type="predicted"/>
<comment type="caution">
    <text evidence="3">The sequence shown here is derived from an EMBL/GenBank/DDBJ whole genome shotgun (WGS) entry which is preliminary data.</text>
</comment>
<organism evidence="3 4">
    <name type="scientific">Candidatus Scatenecus faecavium</name>
    <dbReference type="NCBI Taxonomy" id="2840915"/>
    <lineage>
        <taxon>Bacteria</taxon>
        <taxon>Candidatus Scatenecus</taxon>
    </lineage>
</organism>
<keyword evidence="1" id="KW-0732">Signal</keyword>
<dbReference type="InterPro" id="IPR008258">
    <property type="entry name" value="Transglycosylase_SLT_dom_1"/>
</dbReference>
<dbReference type="PANTHER" id="PTHR37423">
    <property type="entry name" value="SOLUBLE LYTIC MUREIN TRANSGLYCOSYLASE-RELATED"/>
    <property type="match status" value="1"/>
</dbReference>
<reference evidence="3" key="2">
    <citation type="journal article" date="2021" name="PeerJ">
        <title>Extensive microbial diversity within the chicken gut microbiome revealed by metagenomics and culture.</title>
        <authorList>
            <person name="Gilroy R."/>
            <person name="Ravi A."/>
            <person name="Getino M."/>
            <person name="Pursley I."/>
            <person name="Horton D.L."/>
            <person name="Alikhan N.F."/>
            <person name="Baker D."/>
            <person name="Gharbi K."/>
            <person name="Hall N."/>
            <person name="Watson M."/>
            <person name="Adriaenssens E.M."/>
            <person name="Foster-Nyarko E."/>
            <person name="Jarju S."/>
            <person name="Secka A."/>
            <person name="Antonio M."/>
            <person name="Oren A."/>
            <person name="Chaudhuri R.R."/>
            <person name="La Ragione R."/>
            <person name="Hildebrand F."/>
            <person name="Pallen M.J."/>
        </authorList>
    </citation>
    <scope>NUCLEOTIDE SEQUENCE</scope>
    <source>
        <strain evidence="3">CHK152-2994</strain>
    </source>
</reference>
<dbReference type="InterPro" id="IPR023346">
    <property type="entry name" value="Lysozyme-like_dom_sf"/>
</dbReference>
<dbReference type="SUPFAM" id="SSF53955">
    <property type="entry name" value="Lysozyme-like"/>
    <property type="match status" value="1"/>
</dbReference>
<evidence type="ECO:0000259" key="2">
    <source>
        <dbReference type="Pfam" id="PF01464"/>
    </source>
</evidence>